<dbReference type="Pfam" id="PF07059">
    <property type="entry name" value="EDR2_C"/>
    <property type="match status" value="1"/>
</dbReference>
<dbReference type="InterPro" id="IPR009769">
    <property type="entry name" value="EDR2_C"/>
</dbReference>
<reference evidence="2" key="1">
    <citation type="submission" date="2022-04" db="EMBL/GenBank/DDBJ databases">
        <title>Carnegiea gigantea Genome sequencing and assembly v2.</title>
        <authorList>
            <person name="Copetti D."/>
            <person name="Sanderson M.J."/>
            <person name="Burquez A."/>
            <person name="Wojciechowski M.F."/>
        </authorList>
    </citation>
    <scope>NUCLEOTIDE SEQUENCE</scope>
    <source>
        <strain evidence="2">SGP5-SGP5p</strain>
        <tissue evidence="2">Aerial part</tissue>
    </source>
</reference>
<evidence type="ECO:0000313" key="3">
    <source>
        <dbReference type="Proteomes" id="UP001153076"/>
    </source>
</evidence>
<dbReference type="AlphaFoldDB" id="A0A9Q1KJE5"/>
<dbReference type="PANTHER" id="PTHR31558:SF40">
    <property type="entry name" value="EXPRESSED PROTEIN"/>
    <property type="match status" value="1"/>
</dbReference>
<accession>A0A9Q1KJE5</accession>
<dbReference type="PANTHER" id="PTHR31558">
    <property type="entry name" value="CW14 PROTEIN"/>
    <property type="match status" value="1"/>
</dbReference>
<evidence type="ECO:0000259" key="1">
    <source>
        <dbReference type="Pfam" id="PF07059"/>
    </source>
</evidence>
<dbReference type="OrthoDB" id="9970435at2759"/>
<gene>
    <name evidence="2" type="ORF">Cgig2_031324</name>
</gene>
<sequence>MGGCVSTSHTRVVPHRRKYTLRSRKCRGKISTNMCDAPIKRPSDAGSRISVSEFVQIDIEKGGTTTCRRSLHWNHVDGNGVYQEEAWFDSVSIIESDQSDDDFSSVFGDGKKLSISNIFPSAPMLRPQAGLLVPCVSGEKEAPGTWSAISPSVFRVRGDSYFRDKQKTTAPGYCPYTPFGADMFSCPKKINHIAQHLELPSVKGNGKLPSLLIVNIQMPTYTPSMFLGDSNGEGISLVLYFKLSEDIDAEVPSDFVETFRRLVDNDSESLKGLTKEAAVPYRERLKILAGVVNPDDLQLSSAERRLLNAYKDKPVLTRPQHEFFKGPGYFEIDIDVHRFSFVSRKALESLRERLKLGILDLGLTIQAQTPEELPEKVLCCMRLNKIDFVNRGQIPKLMTMSDD</sequence>
<evidence type="ECO:0000313" key="2">
    <source>
        <dbReference type="EMBL" id="KAJ8445511.1"/>
    </source>
</evidence>
<organism evidence="2 3">
    <name type="scientific">Carnegiea gigantea</name>
    <dbReference type="NCBI Taxonomy" id="171969"/>
    <lineage>
        <taxon>Eukaryota</taxon>
        <taxon>Viridiplantae</taxon>
        <taxon>Streptophyta</taxon>
        <taxon>Embryophyta</taxon>
        <taxon>Tracheophyta</taxon>
        <taxon>Spermatophyta</taxon>
        <taxon>Magnoliopsida</taxon>
        <taxon>eudicotyledons</taxon>
        <taxon>Gunneridae</taxon>
        <taxon>Pentapetalae</taxon>
        <taxon>Caryophyllales</taxon>
        <taxon>Cactineae</taxon>
        <taxon>Cactaceae</taxon>
        <taxon>Cactoideae</taxon>
        <taxon>Echinocereeae</taxon>
        <taxon>Carnegiea</taxon>
    </lineage>
</organism>
<name>A0A9Q1KJE5_9CARY</name>
<dbReference type="Proteomes" id="UP001153076">
    <property type="component" value="Unassembled WGS sequence"/>
</dbReference>
<dbReference type="EMBL" id="JAKOGI010000077">
    <property type="protein sequence ID" value="KAJ8445511.1"/>
    <property type="molecule type" value="Genomic_DNA"/>
</dbReference>
<protein>
    <recommendedName>
        <fullName evidence="1">Protein ENHANCED DISEASE RESISTANCE 2 C-terminal domain-containing protein</fullName>
    </recommendedName>
</protein>
<feature type="domain" description="Protein ENHANCED DISEASE RESISTANCE 2 C-terminal" evidence="1">
    <location>
        <begin position="146"/>
        <end position="387"/>
    </location>
</feature>
<keyword evidence="3" id="KW-1185">Reference proteome</keyword>
<proteinExistence type="predicted"/>
<comment type="caution">
    <text evidence="2">The sequence shown here is derived from an EMBL/GenBank/DDBJ whole genome shotgun (WGS) entry which is preliminary data.</text>
</comment>